<name>A0A833VUR3_9HYME</name>
<evidence type="ECO:0000313" key="1">
    <source>
        <dbReference type="EMBL" id="KAF3420974.1"/>
    </source>
</evidence>
<dbReference type="Proteomes" id="UP000655588">
    <property type="component" value="Unassembled WGS sequence"/>
</dbReference>
<evidence type="ECO:0000313" key="2">
    <source>
        <dbReference type="Proteomes" id="UP000655588"/>
    </source>
</evidence>
<dbReference type="InterPro" id="IPR011993">
    <property type="entry name" value="PH-like_dom_sf"/>
</dbReference>
<dbReference type="EMBL" id="WNWW01000905">
    <property type="protein sequence ID" value="KAF3420974.1"/>
    <property type="molecule type" value="Genomic_DNA"/>
</dbReference>
<organism evidence="1 2">
    <name type="scientific">Frieseomelitta varia</name>
    <dbReference type="NCBI Taxonomy" id="561572"/>
    <lineage>
        <taxon>Eukaryota</taxon>
        <taxon>Metazoa</taxon>
        <taxon>Ecdysozoa</taxon>
        <taxon>Arthropoda</taxon>
        <taxon>Hexapoda</taxon>
        <taxon>Insecta</taxon>
        <taxon>Pterygota</taxon>
        <taxon>Neoptera</taxon>
        <taxon>Endopterygota</taxon>
        <taxon>Hymenoptera</taxon>
        <taxon>Apocrita</taxon>
        <taxon>Aculeata</taxon>
        <taxon>Apoidea</taxon>
        <taxon>Anthophila</taxon>
        <taxon>Apidae</taxon>
        <taxon>Frieseomelitta</taxon>
    </lineage>
</organism>
<proteinExistence type="predicted"/>
<gene>
    <name evidence="1" type="ORF">E2986_13489</name>
</gene>
<dbReference type="Gene3D" id="2.30.29.30">
    <property type="entry name" value="Pleckstrin-homology domain (PH domain)/Phosphotyrosine-binding domain (PTB)"/>
    <property type="match status" value="1"/>
</dbReference>
<sequence>MAINLRFARCLDFWMYHNQGEVFLQIFAMTVSEVLSLVTRSTIYSFMKYEFKAKGIKKKKVTLEVSVDGLKVTLRKKKVIAVYLNSLSADWPHAITYLP</sequence>
<accession>A0A833VUR3</accession>
<comment type="caution">
    <text evidence="1">The sequence shown here is derived from an EMBL/GenBank/DDBJ whole genome shotgun (WGS) entry which is preliminary data.</text>
</comment>
<keyword evidence="2" id="KW-1185">Reference proteome</keyword>
<dbReference type="AlphaFoldDB" id="A0A833VUR3"/>
<reference evidence="1" key="1">
    <citation type="submission" date="2019-11" db="EMBL/GenBank/DDBJ databases">
        <title>The nuclear and mitochondrial genomes of Frieseomelitta varia - a highly eusocial stingless bee (Meliponini) with a permanently sterile worker caste.</title>
        <authorList>
            <person name="Freitas F.C.P."/>
            <person name="Lourenco A.P."/>
            <person name="Nunes F.M.F."/>
            <person name="Paschoal A.R."/>
            <person name="Abreu F.C.P."/>
            <person name="Barbin F.O."/>
            <person name="Bataglia L."/>
            <person name="Cardoso-Junior C.A.M."/>
            <person name="Cervoni M.S."/>
            <person name="Silva S.R."/>
            <person name="Dalarmi F."/>
            <person name="Del Lama M.A."/>
            <person name="Depintor T.S."/>
            <person name="Ferreira K.M."/>
            <person name="Goria P.S."/>
            <person name="Jaskot M.C."/>
            <person name="Lago D.C."/>
            <person name="Luna-Lucena D."/>
            <person name="Moda L.M."/>
            <person name="Nascimento L."/>
            <person name="Pedrino M."/>
            <person name="Rabico F.O."/>
            <person name="Sanches F.C."/>
            <person name="Santos D.E."/>
            <person name="Santos C.G."/>
            <person name="Vieira J."/>
            <person name="Lopes T.F."/>
            <person name="Barchuk A.R."/>
            <person name="Hartfelder K."/>
            <person name="Simoes Z.L.P."/>
            <person name="Bitondi M.M.G."/>
            <person name="Pinheiro D.G."/>
        </authorList>
    </citation>
    <scope>NUCLEOTIDE SEQUENCE</scope>
    <source>
        <strain evidence="1">USP_RPSP 00005682</strain>
        <tissue evidence="1">Whole individual</tissue>
    </source>
</reference>
<protein>
    <submittedName>
        <fullName evidence="1">Uncharacterized protein</fullName>
    </submittedName>
</protein>